<dbReference type="AlphaFoldDB" id="A0A517W239"/>
<evidence type="ECO:0000313" key="2">
    <source>
        <dbReference type="EMBL" id="QDT99311.1"/>
    </source>
</evidence>
<evidence type="ECO:0000313" key="3">
    <source>
        <dbReference type="Proteomes" id="UP000318704"/>
    </source>
</evidence>
<dbReference type="KEGG" id="gaw:V144x_48220"/>
<proteinExistence type="predicted"/>
<dbReference type="EMBL" id="CP037920">
    <property type="protein sequence ID" value="QDT99311.1"/>
    <property type="molecule type" value="Genomic_DNA"/>
</dbReference>
<evidence type="ECO:0008006" key="4">
    <source>
        <dbReference type="Google" id="ProtNLM"/>
    </source>
</evidence>
<sequence length="590" mass="67599" precursor="true">MRIILVIMFCLSILQTSRASEKIETLIDKLVTVSEPGFGYLVYSSGTEFLPYADTGMMGAQVIGAGQPVRSEPLRKIVEQGIDAIPTLIKHIGDERKINMKPVQGFSFTGFIDLYDFNNRTRKDVPSNVNLDLFEKDENHPNKHSITVGDLCFVALGQIVNRRFAATKYVPTGILAVSSPSYSKQLREVVIKDWQDLTREQHIQQLIQDFKMPDHEGRQFGAYLRLSFYYPEFVETLVLKQLNKPVYDADKISNFVSDKLYEAGNKEQQQKLFDEFIRINGETYAGGIMESLYYDLKYLEEVGQDDLEFRSSGFKTHPRELLVQLFDQPANIKFADRPYMSSMPVSERISFIRSLRYDKSKKVGEVLQRIYLADSEEAEIAPACLLALANRGYAEFLIDQLRRIDFTNTKHNEFYWECLASISTSKDRLVQDKLLEIAEMTTNPGYFLKALDGVKKPYSQSIFKQAKHILELSSETSYYEEGILEMIGEQFPDRAKVVYQNYLATGSVDRAKTMCNVLWYGSSLSKEILGPLLDDRRNLTGFESSMRVCDRAATAISHTTDKIKFDSDWSLERKDMVIIQLKKYCVTPDQ</sequence>
<dbReference type="RefSeq" id="WP_144988697.1">
    <property type="nucleotide sequence ID" value="NZ_CP037920.1"/>
</dbReference>
<dbReference type="Proteomes" id="UP000318704">
    <property type="component" value="Chromosome"/>
</dbReference>
<evidence type="ECO:0000256" key="1">
    <source>
        <dbReference type="SAM" id="SignalP"/>
    </source>
</evidence>
<gene>
    <name evidence="2" type="ORF">V144x_48220</name>
</gene>
<organism evidence="2 3">
    <name type="scientific">Gimesia aquarii</name>
    <dbReference type="NCBI Taxonomy" id="2527964"/>
    <lineage>
        <taxon>Bacteria</taxon>
        <taxon>Pseudomonadati</taxon>
        <taxon>Planctomycetota</taxon>
        <taxon>Planctomycetia</taxon>
        <taxon>Planctomycetales</taxon>
        <taxon>Planctomycetaceae</taxon>
        <taxon>Gimesia</taxon>
    </lineage>
</organism>
<keyword evidence="1" id="KW-0732">Signal</keyword>
<reference evidence="2 3" key="1">
    <citation type="submission" date="2019-03" db="EMBL/GenBank/DDBJ databases">
        <title>Deep-cultivation of Planctomycetes and their phenomic and genomic characterization uncovers novel biology.</title>
        <authorList>
            <person name="Wiegand S."/>
            <person name="Jogler M."/>
            <person name="Boedeker C."/>
            <person name="Pinto D."/>
            <person name="Vollmers J."/>
            <person name="Rivas-Marin E."/>
            <person name="Kohn T."/>
            <person name="Peeters S.H."/>
            <person name="Heuer A."/>
            <person name="Rast P."/>
            <person name="Oberbeckmann S."/>
            <person name="Bunk B."/>
            <person name="Jeske O."/>
            <person name="Meyerdierks A."/>
            <person name="Storesund J.E."/>
            <person name="Kallscheuer N."/>
            <person name="Luecker S."/>
            <person name="Lage O.M."/>
            <person name="Pohl T."/>
            <person name="Merkel B.J."/>
            <person name="Hornburger P."/>
            <person name="Mueller R.-W."/>
            <person name="Bruemmer F."/>
            <person name="Labrenz M."/>
            <person name="Spormann A.M."/>
            <person name="Op den Camp H."/>
            <person name="Overmann J."/>
            <person name="Amann R."/>
            <person name="Jetten M.S.M."/>
            <person name="Mascher T."/>
            <person name="Medema M.H."/>
            <person name="Devos D.P."/>
            <person name="Kaster A.-K."/>
            <person name="Ovreas L."/>
            <person name="Rohde M."/>
            <person name="Galperin M.Y."/>
            <person name="Jogler C."/>
        </authorList>
    </citation>
    <scope>NUCLEOTIDE SEQUENCE [LARGE SCALE GENOMIC DNA]</scope>
    <source>
        <strain evidence="2 3">V144</strain>
    </source>
</reference>
<name>A0A517W239_9PLAN</name>
<accession>A0A517W239</accession>
<feature type="chain" id="PRO_5022124584" description="Flagellar basal body P-ring protein" evidence="1">
    <location>
        <begin position="20"/>
        <end position="590"/>
    </location>
</feature>
<feature type="signal peptide" evidence="1">
    <location>
        <begin position="1"/>
        <end position="19"/>
    </location>
</feature>
<protein>
    <recommendedName>
        <fullName evidence="4">Flagellar basal body P-ring protein</fullName>
    </recommendedName>
</protein>